<gene>
    <name evidence="4" type="ORF">ACFPQ9_19335</name>
</gene>
<dbReference type="InterPro" id="IPR037143">
    <property type="entry name" value="4-PPantetheinyl_Trfase_dom_sf"/>
</dbReference>
<name>A0ABW0CL75_STRCD</name>
<keyword evidence="5" id="KW-1185">Reference proteome</keyword>
<organism evidence="4 5">
    <name type="scientific">Streptomyces coerulescens</name>
    <dbReference type="NCBI Taxonomy" id="29304"/>
    <lineage>
        <taxon>Bacteria</taxon>
        <taxon>Bacillati</taxon>
        <taxon>Actinomycetota</taxon>
        <taxon>Actinomycetes</taxon>
        <taxon>Kitasatosporales</taxon>
        <taxon>Streptomycetaceae</taxon>
        <taxon>Streptomyces</taxon>
    </lineage>
</organism>
<evidence type="ECO:0000313" key="4">
    <source>
        <dbReference type="EMBL" id="MFC5215996.1"/>
    </source>
</evidence>
<dbReference type="InterPro" id="IPR050559">
    <property type="entry name" value="P-Pant_transferase_sf"/>
</dbReference>
<dbReference type="EMBL" id="JBHSKM010000011">
    <property type="protein sequence ID" value="MFC5215996.1"/>
    <property type="molecule type" value="Genomic_DNA"/>
</dbReference>
<protein>
    <submittedName>
        <fullName evidence="4">4'-phosphopantetheinyl transferase family protein</fullName>
    </submittedName>
</protein>
<evidence type="ECO:0000256" key="2">
    <source>
        <dbReference type="ARBA" id="ARBA00022679"/>
    </source>
</evidence>
<dbReference type="InterPro" id="IPR008278">
    <property type="entry name" value="4-PPantetheinyl_Trfase_dom"/>
</dbReference>
<feature type="domain" description="4'-phosphopantetheinyl transferase" evidence="3">
    <location>
        <begin position="106"/>
        <end position="180"/>
    </location>
</feature>
<dbReference type="SUPFAM" id="SSF56214">
    <property type="entry name" value="4'-phosphopantetheinyl transferase"/>
    <property type="match status" value="2"/>
</dbReference>
<keyword evidence="2 4" id="KW-0808">Transferase</keyword>
<dbReference type="GO" id="GO:0016740">
    <property type="term" value="F:transferase activity"/>
    <property type="evidence" value="ECO:0007669"/>
    <property type="project" value="UniProtKB-KW"/>
</dbReference>
<dbReference type="Gene3D" id="3.90.470.20">
    <property type="entry name" value="4'-phosphopantetheinyl transferase domain"/>
    <property type="match status" value="2"/>
</dbReference>
<accession>A0ABW0CL75</accession>
<dbReference type="PANTHER" id="PTHR12215:SF10">
    <property type="entry name" value="L-AMINOADIPATE-SEMIALDEHYDE DEHYDROGENASE-PHOSPHOPANTETHEINYL TRANSFERASE"/>
    <property type="match status" value="1"/>
</dbReference>
<dbReference type="Proteomes" id="UP001596263">
    <property type="component" value="Unassembled WGS sequence"/>
</dbReference>
<dbReference type="Pfam" id="PF01648">
    <property type="entry name" value="ACPS"/>
    <property type="match status" value="1"/>
</dbReference>
<sequence length="255" mass="26918">MATSIWLWSAGNVLHGDVLGEEERRRAAALREPLGSYFTAARVAVRTILGELLGVPAGDIVLGNRPCPGCGDAGHGPPRVVWPRTSLWISTSRSEAYGALAVSTAPVGVDIETHRPVDLAGLGGDVLAPAEAAWLDGFTGPRERLLGFYRCWTRKEAVLKAVGVGMSVDPRLWDTAPGADRGRVRDTTSSPARLWAVENPLSLPDTTLAVSRPAAATAYEDDVSVRALSPAETGAADLPAAGETTLKGFRALKEM</sequence>
<comment type="similarity">
    <text evidence="1">Belongs to the P-Pant transferase superfamily. Gsp/Sfp/HetI/AcpT family.</text>
</comment>
<dbReference type="RefSeq" id="WP_380854402.1">
    <property type="nucleotide sequence ID" value="NZ_JBHSKM010000011.1"/>
</dbReference>
<proteinExistence type="inferred from homology"/>
<dbReference type="PANTHER" id="PTHR12215">
    <property type="entry name" value="PHOSPHOPANTETHEINE TRANSFERASE"/>
    <property type="match status" value="1"/>
</dbReference>
<comment type="caution">
    <text evidence="4">The sequence shown here is derived from an EMBL/GenBank/DDBJ whole genome shotgun (WGS) entry which is preliminary data.</text>
</comment>
<evidence type="ECO:0000259" key="3">
    <source>
        <dbReference type="Pfam" id="PF01648"/>
    </source>
</evidence>
<evidence type="ECO:0000313" key="5">
    <source>
        <dbReference type="Proteomes" id="UP001596263"/>
    </source>
</evidence>
<evidence type="ECO:0000256" key="1">
    <source>
        <dbReference type="ARBA" id="ARBA00010990"/>
    </source>
</evidence>
<reference evidence="5" key="1">
    <citation type="journal article" date="2019" name="Int. J. Syst. Evol. Microbiol.">
        <title>The Global Catalogue of Microorganisms (GCM) 10K type strain sequencing project: providing services to taxonomists for standard genome sequencing and annotation.</title>
        <authorList>
            <consortium name="The Broad Institute Genomics Platform"/>
            <consortium name="The Broad Institute Genome Sequencing Center for Infectious Disease"/>
            <person name="Wu L."/>
            <person name="Ma J."/>
        </authorList>
    </citation>
    <scope>NUCLEOTIDE SEQUENCE [LARGE SCALE GENOMIC DNA]</scope>
    <source>
        <strain evidence="5">KCTC 42586</strain>
    </source>
</reference>